<dbReference type="SUPFAM" id="SSF51126">
    <property type="entry name" value="Pectin lyase-like"/>
    <property type="match status" value="8"/>
</dbReference>
<feature type="domain" description="Autotransporter" evidence="2">
    <location>
        <begin position="2625"/>
        <end position="2906"/>
    </location>
</feature>
<protein>
    <submittedName>
        <fullName evidence="3">Outer membrane autotransporter barrel domain protein</fullName>
    </submittedName>
</protein>
<dbReference type="InterPro" id="IPR005546">
    <property type="entry name" value="Autotransporte_beta"/>
</dbReference>
<dbReference type="PANTHER" id="PTHR35037">
    <property type="entry name" value="C-TERMINAL REGION OF AIDA-LIKE PROTEIN"/>
    <property type="match status" value="1"/>
</dbReference>
<dbReference type="InterPro" id="IPR006315">
    <property type="entry name" value="OM_autotransptr_brl_dom"/>
</dbReference>
<keyword evidence="1" id="KW-0732">Signal</keyword>
<dbReference type="InterPro" id="IPR011050">
    <property type="entry name" value="Pectin_lyase_fold/virulence"/>
</dbReference>
<dbReference type="NCBIfam" id="TIGR01414">
    <property type="entry name" value="autotrans_barl"/>
    <property type="match status" value="1"/>
</dbReference>
<dbReference type="EMBL" id="CP000763">
    <property type="protein sequence ID" value="ABS17529.1"/>
    <property type="molecule type" value="Genomic_DNA"/>
</dbReference>
<dbReference type="HOGENOM" id="CLU_000353_0_0_5"/>
<gene>
    <name evidence="3" type="ordered locus">Oant_4858</name>
</gene>
<dbReference type="CDD" id="cd01344">
    <property type="entry name" value="PL2_Passenger_AT"/>
    <property type="match status" value="1"/>
</dbReference>
<dbReference type="eggNOG" id="COG3210">
    <property type="taxonomic scope" value="Bacteria"/>
</dbReference>
<dbReference type="eggNOG" id="COG4625">
    <property type="taxonomic scope" value="Bacteria"/>
</dbReference>
<accession>A6X8H5</accession>
<dbReference type="Pfam" id="PF18883">
    <property type="entry name" value="AC_1"/>
    <property type="match status" value="1"/>
</dbReference>
<dbReference type="InterPro" id="IPR012332">
    <property type="entry name" value="Autotransporter_pectin_lyase_C"/>
</dbReference>
<dbReference type="eggNOG" id="COG3468">
    <property type="taxonomic scope" value="Bacteria"/>
</dbReference>
<dbReference type="GO" id="GO:0019867">
    <property type="term" value="C:outer membrane"/>
    <property type="evidence" value="ECO:0007669"/>
    <property type="project" value="InterPro"/>
</dbReference>
<keyword evidence="3" id="KW-0614">Plasmid</keyword>
<dbReference type="SMART" id="SM00869">
    <property type="entry name" value="Autotransporter"/>
    <property type="match status" value="1"/>
</dbReference>
<dbReference type="PROSITE" id="PS51208">
    <property type="entry name" value="AUTOTRANSPORTER"/>
    <property type="match status" value="1"/>
</dbReference>
<evidence type="ECO:0000259" key="2">
    <source>
        <dbReference type="PROSITE" id="PS51208"/>
    </source>
</evidence>
<dbReference type="InterPro" id="IPR043990">
    <property type="entry name" value="AC_1"/>
</dbReference>
<geneLocation type="plasmid" evidence="3 4">
    <name>pOANT04</name>
</geneLocation>
<dbReference type="InterPro" id="IPR036709">
    <property type="entry name" value="Autotransporte_beta_dom_sf"/>
</dbReference>
<evidence type="ECO:0000313" key="4">
    <source>
        <dbReference type="Proteomes" id="UP000002301"/>
    </source>
</evidence>
<dbReference type="KEGG" id="oan:Oant_4858"/>
<proteinExistence type="predicted"/>
<evidence type="ECO:0000313" key="3">
    <source>
        <dbReference type="EMBL" id="ABS17529.1"/>
    </source>
</evidence>
<reference evidence="3 4" key="1">
    <citation type="journal article" date="2011" name="J. Bacteriol.">
        <title>Genome of Ochrobactrum anthropi ATCC 49188 T, a versatile opportunistic pathogen and symbiont of several eukaryotic hosts.</title>
        <authorList>
            <person name="Chain P.S."/>
            <person name="Lang D.M."/>
            <person name="Comerci D.J."/>
            <person name="Malfatti S.A."/>
            <person name="Vergez L.M."/>
            <person name="Shin M."/>
            <person name="Ugalde R.A."/>
            <person name="Garcia E."/>
            <person name="Tolmasky M.E."/>
        </authorList>
    </citation>
    <scope>NUCLEOTIDE SEQUENCE [LARGE SCALE GENOMIC DNA]</scope>
    <source>
        <strain evidence="4">ATCC 49188 / DSM 6882 / CCUG 24695 / JCM 21032 / LMG 3331 / NBRC 15819 / NCTC 12168 / Alc 37</strain>
    </source>
</reference>
<dbReference type="InterPro" id="IPR013425">
    <property type="entry name" value="Autotrns_rpt"/>
</dbReference>
<dbReference type="PANTHER" id="PTHR35037:SF3">
    <property type="entry name" value="C-TERMINAL REGION OF AIDA-LIKE PROTEIN"/>
    <property type="match status" value="1"/>
</dbReference>
<dbReference type="Proteomes" id="UP000002301">
    <property type="component" value="Plasmid pOANT04"/>
</dbReference>
<organism evidence="3 4">
    <name type="scientific">Brucella anthropi (strain ATCC 49188 / DSM 6882 / CCUG 24695 / JCM 21032 / LMG 3331 / NBRC 15819 / NCTC 12168 / Alc 37)</name>
    <name type="common">Ochrobactrum anthropi</name>
    <dbReference type="NCBI Taxonomy" id="439375"/>
    <lineage>
        <taxon>Bacteria</taxon>
        <taxon>Pseudomonadati</taxon>
        <taxon>Pseudomonadota</taxon>
        <taxon>Alphaproteobacteria</taxon>
        <taxon>Hyphomicrobiales</taxon>
        <taxon>Brucellaceae</taxon>
        <taxon>Brucella/Ochrobactrum group</taxon>
        <taxon>Brucella</taxon>
    </lineage>
</organism>
<name>A6X8H5_BRUA4</name>
<sequence>MSGRGGASGGGGDGAVVTNTSTLINYGTIAGAAGVGSSQGVSLGFAGSGVRMGADSHVVNAGTISAGARWVSGGASGPSSNAVDIVGNNNTFEIWNGSVINGNVVAAGGTSGNVFVLGGTDASSFDGTQIGVKYQGFEQFIKDGTSTWTMTGAVNDTHNWTIKQGTLALFSDGSLAKADSVTVNGTLDISAISASSTAIQHLTGDTTGQVALGSKTLTLTAGTGDEFKGSISGSGGIDLVSGTQILSGTNSYTGLTTIDSGTTLQIGNGSTSGSLAGNITNNGTLVFNRSDASTFAGKVNGTGKLTKTGAGTLTLSGTNTYSGGTDINGGTLAAGNTSALGTGGLAFDGGALQLTANVSFGGAVALNGSGAIAADSGTSSSFSGVMSGTGGLTKTGDGTLTLSGTNTYSGGTSLNTGTLIASSDSNLGTGALTFDGGALGLGGDLTLAATLNAGGGTIDVATGASHSFSGKLSGTGKLTKTGAGTLTLSGANTYSGGTDINAGTLAVGGMSALGTGPLGFNGGALQLTANVSFGGTVALGAGGGSIETNTSTNSTFSGVMSGAGSLTKTGAGSLKLSGTNTYTGGTFINDGVLKVTSDANLGAATGAVTLNGGTLETDGTFSSARKVHLTGNGKLSAYNGNATFSGVIDGNGALTANGSLVLTGQNTYKGGTFVTDYSSLTVSSDENLGDASGDLTLGLQSTLQLDSQFSTNRKIHLDSNFASWINTGGHDAVLNGTIDGAAILVKDDDGTLTLSGNNTYQGGTAINKGTLIVSKDENLGDKAGYVDFSGGTLQLGGSGFSSGRELRLNAAGIIDTNGFNGTFSGVIDNGDDPNYPGQLIKVGAGTLTLSGDSTYTGGTVINGGVVSVGADANLGATTGALSFNGGTLQLTGSFENSRAVTLGAGGGTIQTSLFHSNEFSGVIGGAGQLTKTGAGTLVLSGVNTYTGGTAVNGGVLSVRVDKNLGATTGALSFDGGTLLLADSFDNNRAVTLDAGGGTIETTAAKSNGFSGVISGAGKLTKTGAGTLALSGVNSYTGGTAVNGGVLSVGADENLGATAGALSFNGGSLLLTDSFDSARAVTLGASGGTIETTAAKSNDFSGVISGAGKLTKTGDGILVLSGANSYSGTTTVSKGTLQIGNGSTTGSITGTVDIASGATLTFKRSDAYTYSDVIKGAGALHQDGSGTLTLTGTNTYTGGTTISAGTLQIGNGSTTGSIAGNVDNNGTLAFNRSNTLDFSGIISGTGIVQQNGAGSVTLSGDSSAFGGSTSVAAGTLLVDGSLGGTVSVASGASFGGAGTIGGNVTVADGASLVGQAGQVLTFDKNLSLANNSTIEASFGGASQTGLFNVKGDLTLGGTINVGTFGDDGPGIYTVFDYSGNLTDNTLSVGTLPSGQDAAKVSVQTNQSGKVNILNTNGGELTFWDGDNPANQDDGAQNGGDGTWTNEASNKSWTDHNYLLNGPWDDSGFAIFASNKGTVTVDNSAGAVKASGMQFQTDGYEVTGGDLTLVSPASNLSGAPIIRVGGGTNDGDMKATISAKLVGTDGMRKTYAGRLVLTADNQYTGGTDILGGTLQLGDGGTSGSVLGDIDTGIDGINRGLLAVDRSGTVTVDNTITGTGVVSITGSGEITLSGNNSYSGGTYVRSGTLVVTQDDNLGPAESVVAVGADPEDVAGGATGNAVLKFGADFTGANTFTHTIELNTAQSQLDTNGHTVIASGVILGSDGLTKTGDGTLILTYNNDYDGGTTISKGTLQIGNGGTSGTIEGDVTNNGILAFNRSDAYAFDDKISGTGSVEQIGTDTLTLTGANDYTGGTSVKSGTLAVASNGVLGDQSGKLTLDGGIFENTAAFSTQSRAIEIGNGGGTFQTDADLTLEGALTGTGTWTKTGTGDLIFGGDESAFVGTGTVQTGTVRVDGTLGGDLAVQTGATLRGTGTIDGNTTIDSGATLVGLDNNTLTMNGNLTLANGSMTNIALGTPTGSALFDVKGDLTLGGTLNVTEDVGGFGAGVYRIFDYGGTLTDNGMTIGTVPQNSDASGMWIQTDYEHQVNLVNQNGVEVTFWNAEGDRSQNNQNSKIVGGSGTWDVSNDNWTEDDKGSQQGQLFNGRWDNGSFAVFGGNAGTVTINNQNGTVTASGLNFATGGYVLTGDALMLDNGAPGTAPIIRVGDGKADSNITATISAELQGTGGLRKTDYGTLVLTGANSYSGGTTVTGGVLQIGDGGNTGSIKGDVAVSSGAYGDGTLAFNRSDDTEFDGNITGDGKGGVVQKGAGTTTFTGDNTFSGGLTVENGGVKAGVAGHAFGTGTLKVKAGATADLGGFDTTVGGLAAFDASGTTGDGDIALGSGKLTVEQSFDSKFSGVISGAGDLTKSGTGTLTLNTAGTYTGATNVDGGTLKQGAAGVFNNASSGYTVGTDGTLDLGGFDTTLAALSNGGLITMGTQQTAGTTLSVTGNYTGTGGTVVINTVLGDDSSKTDRLKVGGDTSGTTNLKVNNRGGLGAQTVNGIEVVEVAGQSNGTFSLVSDYTTKDGQKAVVGGAYAYTLQQGAGSGNKDGNWYLTSQTTQEPPAPDCQQTNTCPVDPDNPRYSAGVPVYQGYAQNMQVLNKLPTLQERVGNRYLTSGNDNDASNTGSSTVDSRGIWARIEGAHNRLEPHSATGMKQDINSFIMQTGVDGQFYEDANGKLIAGITGQYGTAHGNSSSFFGDGYTDTSAWSLGATATWYGNDGFYVDTQGQLTWFDNDLNSDTANSGLADGAKAFGYALSAEVGQRIALDEHWSLTPQAQLMWSSLDADAFHDIWGNRVHMQDGDSLTARIGLAANYQDSWQGDDGRMVNTSVYGIANVYQEFLGGTRINVAGVNVDTDNDKTWAGIGAGGTYAWADSKYAIYGQGSINTSLNHSTDSYAVKGNAGFIVRW</sequence>
<dbReference type="Pfam" id="PF12951">
    <property type="entry name" value="PATR"/>
    <property type="match status" value="22"/>
</dbReference>
<evidence type="ECO:0000256" key="1">
    <source>
        <dbReference type="ARBA" id="ARBA00022729"/>
    </source>
</evidence>
<keyword evidence="4" id="KW-1185">Reference proteome</keyword>
<dbReference type="NCBIfam" id="TIGR02601">
    <property type="entry name" value="autotrns_rpt"/>
    <property type="match status" value="18"/>
</dbReference>
<dbReference type="Gene3D" id="2.40.128.130">
    <property type="entry name" value="Autotransporter beta-domain"/>
    <property type="match status" value="1"/>
</dbReference>
<dbReference type="InterPro" id="IPR051551">
    <property type="entry name" value="Autotransporter_adhesion"/>
</dbReference>
<dbReference type="SUPFAM" id="SSF103515">
    <property type="entry name" value="Autotransporter"/>
    <property type="match status" value="1"/>
</dbReference>
<dbReference type="Gene3D" id="2.160.20.20">
    <property type="match status" value="7"/>
</dbReference>